<dbReference type="PANTHER" id="PTHR33608">
    <property type="entry name" value="BLL2464 PROTEIN"/>
    <property type="match status" value="1"/>
</dbReference>
<dbReference type="Pfam" id="PF01882">
    <property type="entry name" value="DUF58"/>
    <property type="match status" value="1"/>
</dbReference>
<reference evidence="2" key="1">
    <citation type="submission" date="2019-09" db="EMBL/GenBank/DDBJ databases">
        <authorList>
            <person name="Cremers G."/>
        </authorList>
    </citation>
    <scope>NUCLEOTIDE SEQUENCE [LARGE SCALE GENOMIC DNA]</scope>
    <source>
        <strain evidence="2">3B</strain>
    </source>
</reference>
<evidence type="ECO:0000313" key="3">
    <source>
        <dbReference type="Proteomes" id="UP000381693"/>
    </source>
</evidence>
<protein>
    <recommendedName>
        <fullName evidence="1">DUF58 domain-containing protein</fullName>
    </recommendedName>
</protein>
<dbReference type="Proteomes" id="UP000381693">
    <property type="component" value="Unassembled WGS sequence"/>
</dbReference>
<feature type="domain" description="DUF58" evidence="1">
    <location>
        <begin position="8"/>
        <end position="219"/>
    </location>
</feature>
<evidence type="ECO:0000313" key="2">
    <source>
        <dbReference type="EMBL" id="VVM05775.1"/>
    </source>
</evidence>
<dbReference type="PANTHER" id="PTHR33608:SF6">
    <property type="entry name" value="BLL2464 PROTEIN"/>
    <property type="match status" value="1"/>
</dbReference>
<comment type="caution">
    <text evidence="2">The sequence shown here is derived from an EMBL/GenBank/DDBJ whole genome shotgun (WGS) entry which is preliminary data.</text>
</comment>
<evidence type="ECO:0000259" key="1">
    <source>
        <dbReference type="Pfam" id="PF01882"/>
    </source>
</evidence>
<proteinExistence type="predicted"/>
<accession>A0A5E6MBS6</accession>
<organism evidence="2 3">
    <name type="scientific">Methylacidimicrobium cyclopophantes</name>
    <dbReference type="NCBI Taxonomy" id="1041766"/>
    <lineage>
        <taxon>Bacteria</taxon>
        <taxon>Pseudomonadati</taxon>
        <taxon>Verrucomicrobiota</taxon>
        <taxon>Methylacidimicrobium</taxon>
    </lineage>
</organism>
<gene>
    <name evidence="2" type="ORF">MAMC_00783</name>
</gene>
<dbReference type="AlphaFoldDB" id="A0A5E6MBS6"/>
<dbReference type="InterPro" id="IPR002881">
    <property type="entry name" value="DUF58"/>
</dbReference>
<dbReference type="EMBL" id="CABFUZ020000097">
    <property type="protein sequence ID" value="VVM05775.1"/>
    <property type="molecule type" value="Genomic_DNA"/>
</dbReference>
<name>A0A5E6MBS6_9BACT</name>
<dbReference type="OrthoDB" id="9776116at2"/>
<keyword evidence="3" id="KW-1185">Reference proteome</keyword>
<dbReference type="RefSeq" id="WP_142524856.1">
    <property type="nucleotide sequence ID" value="NZ_CABFUZ020000097.1"/>
</dbReference>
<sequence>MEFEQVVRYEFGDDVRDIDWNVTARKGEPYRKKFVEERELSLLLLVEDSPSLCFGSQGKTKRETVLEAAGFFGVLSADNRDRVAILHVYSGGYALYPPKRQPRGILRSLLQLLRSRPPEQWPLPDPEIPWKIVHSVLSKGGVLVWLGDFAGERKPSDWALLRSKYELVGVRVEDPWERRLPEIGVIDVFDPTSGEFLSLDTSSRSVRRRQEEWAREREERWRTLFPDPQARCVLSTDRPISSALAQFLLARMRRMHVA</sequence>